<accession>A0A0L0DH84</accession>
<name>A0A0L0DH84_THETB</name>
<keyword evidence="3" id="KW-1185">Reference proteome</keyword>
<feature type="region of interest" description="Disordered" evidence="1">
    <location>
        <begin position="242"/>
        <end position="277"/>
    </location>
</feature>
<dbReference type="GeneID" id="25566627"/>
<feature type="compositionally biased region" description="Basic and acidic residues" evidence="1">
    <location>
        <begin position="446"/>
        <end position="459"/>
    </location>
</feature>
<feature type="region of interest" description="Disordered" evidence="1">
    <location>
        <begin position="426"/>
        <end position="677"/>
    </location>
</feature>
<dbReference type="RefSeq" id="XP_013755843.1">
    <property type="nucleotide sequence ID" value="XM_013900389.1"/>
</dbReference>
<protein>
    <recommendedName>
        <fullName evidence="4">HORMA domain-containing protein</fullName>
    </recommendedName>
</protein>
<feature type="compositionally biased region" description="Basic residues" evidence="1">
    <location>
        <begin position="436"/>
        <end position="445"/>
    </location>
</feature>
<evidence type="ECO:0008006" key="4">
    <source>
        <dbReference type="Google" id="ProtNLM"/>
    </source>
</evidence>
<proteinExistence type="predicted"/>
<feature type="compositionally biased region" description="Low complexity" evidence="1">
    <location>
        <begin position="660"/>
        <end position="677"/>
    </location>
</feature>
<gene>
    <name evidence="2" type="ORF">AMSG_07783</name>
</gene>
<dbReference type="STRING" id="461836.A0A0L0DH84"/>
<feature type="compositionally biased region" description="Basic residues" evidence="1">
    <location>
        <begin position="540"/>
        <end position="556"/>
    </location>
</feature>
<dbReference type="EMBL" id="GL349469">
    <property type="protein sequence ID" value="KNC51714.1"/>
    <property type="molecule type" value="Genomic_DNA"/>
</dbReference>
<feature type="compositionally biased region" description="Low complexity" evidence="1">
    <location>
        <begin position="595"/>
        <end position="607"/>
    </location>
</feature>
<sequence>MGVSVYGRPKLKDRHRLKAPIADYVAMEGVTPSAWLATGPDGYVDRASESKTKLPHVASAFCDKALADIANNTGYVMVAKRKKSPDGDTVASRLIQAALVRTLDGVAPPPELSGALALQLYIHPKGSTGTVYRCEYAVSSNRKGFTSVIYKYYDRVEKMADDDPRKSDPHRSGQNDELVVTKTFQKSSARAINDQLSELSLRIIRFVETVRKVRIHRAYCDFILDSTAEPHFIQAINVFTTRRAPRPRPPPPTAPVADADGRLVDGRGRSEPSELAPVPEDLAMVRVARAKHVGSDANCAGDYCDYELVAVEPELRIRPRDSPPPGETPPLPEYFHMANKSVILARFDLLLHRPEDTAAAAADASGIRAVELYNATLAATSPSASDAPSVLAGKFQRISPEDYYREVEVCASCYQIYTALDGQRSADLRARDKAERRRRRLRHKQHERERAERNARGDGKASSGGPRAWGAPLPPGASPSSLPPRKARTPERRVKRAPLYTPQSKGKDARPRGALAIPKDTPNFLKINRSSSQSPYALPKQRRGSSRKRGVSRRRPQQQDSPSRPAPPRKAPQAYVREGAPTRRAGGASPAPTHASASRAAPEASPSRPERKTAPRDPIADEADALLSQYSGHGQESSARVVSGSPASASSSDDGRSTDRSNASSTSASGYAYSSER</sequence>
<evidence type="ECO:0000313" key="3">
    <source>
        <dbReference type="Proteomes" id="UP000054408"/>
    </source>
</evidence>
<evidence type="ECO:0000313" key="2">
    <source>
        <dbReference type="EMBL" id="KNC51714.1"/>
    </source>
</evidence>
<feature type="compositionally biased region" description="Basic and acidic residues" evidence="1">
    <location>
        <begin position="608"/>
        <end position="619"/>
    </location>
</feature>
<feature type="compositionally biased region" description="Basic and acidic residues" evidence="1">
    <location>
        <begin position="259"/>
        <end position="272"/>
    </location>
</feature>
<dbReference type="Proteomes" id="UP000054408">
    <property type="component" value="Unassembled WGS sequence"/>
</dbReference>
<feature type="compositionally biased region" description="Basic and acidic residues" evidence="1">
    <location>
        <begin position="426"/>
        <end position="435"/>
    </location>
</feature>
<dbReference type="AlphaFoldDB" id="A0A0L0DH84"/>
<organism evidence="2 3">
    <name type="scientific">Thecamonas trahens ATCC 50062</name>
    <dbReference type="NCBI Taxonomy" id="461836"/>
    <lineage>
        <taxon>Eukaryota</taxon>
        <taxon>Apusozoa</taxon>
        <taxon>Apusomonadida</taxon>
        <taxon>Apusomonadidae</taxon>
        <taxon>Thecamonas</taxon>
    </lineage>
</organism>
<reference evidence="2 3" key="1">
    <citation type="submission" date="2010-05" db="EMBL/GenBank/DDBJ databases">
        <title>The Genome Sequence of Thecamonas trahens ATCC 50062.</title>
        <authorList>
            <consortium name="The Broad Institute Genome Sequencing Platform"/>
            <person name="Russ C."/>
            <person name="Cuomo C."/>
            <person name="Shea T."/>
            <person name="Young S.K."/>
            <person name="Zeng Q."/>
            <person name="Koehrsen M."/>
            <person name="Haas B."/>
            <person name="Borodovsky M."/>
            <person name="Guigo R."/>
            <person name="Alvarado L."/>
            <person name="Berlin A."/>
            <person name="Bochicchio J."/>
            <person name="Borenstein D."/>
            <person name="Chapman S."/>
            <person name="Chen Z."/>
            <person name="Freedman E."/>
            <person name="Gellesch M."/>
            <person name="Goldberg J."/>
            <person name="Griggs A."/>
            <person name="Gujja S."/>
            <person name="Heilman E."/>
            <person name="Heiman D."/>
            <person name="Hepburn T."/>
            <person name="Howarth C."/>
            <person name="Jen D."/>
            <person name="Larson L."/>
            <person name="Mehta T."/>
            <person name="Park D."/>
            <person name="Pearson M."/>
            <person name="Roberts A."/>
            <person name="Saif S."/>
            <person name="Shenoy N."/>
            <person name="Sisk P."/>
            <person name="Stolte C."/>
            <person name="Sykes S."/>
            <person name="Thomson T."/>
            <person name="Walk T."/>
            <person name="White J."/>
            <person name="Yandava C."/>
            <person name="Burger G."/>
            <person name="Gray M.W."/>
            <person name="Holland P.W.H."/>
            <person name="King N."/>
            <person name="Lang F.B.F."/>
            <person name="Roger A.J."/>
            <person name="Ruiz-Trillo I."/>
            <person name="Lander E."/>
            <person name="Nusbaum C."/>
        </authorList>
    </citation>
    <scope>NUCLEOTIDE SEQUENCE [LARGE SCALE GENOMIC DNA]</scope>
    <source>
        <strain evidence="2 3">ATCC 50062</strain>
    </source>
</reference>
<feature type="compositionally biased region" description="Low complexity" evidence="1">
    <location>
        <begin position="637"/>
        <end position="652"/>
    </location>
</feature>
<evidence type="ECO:0000256" key="1">
    <source>
        <dbReference type="SAM" id="MobiDB-lite"/>
    </source>
</evidence>